<feature type="transmembrane region" description="Helical" evidence="1">
    <location>
        <begin position="200"/>
        <end position="224"/>
    </location>
</feature>
<feature type="transmembrane region" description="Helical" evidence="1">
    <location>
        <begin position="31"/>
        <end position="53"/>
    </location>
</feature>
<evidence type="ECO:0000256" key="1">
    <source>
        <dbReference type="SAM" id="Phobius"/>
    </source>
</evidence>
<dbReference type="AlphaFoldDB" id="A0A8J2M671"/>
<reference evidence="2" key="1">
    <citation type="submission" date="2021-06" db="EMBL/GenBank/DDBJ databases">
        <authorList>
            <person name="Hodson N. C."/>
            <person name="Mongue J. A."/>
            <person name="Jaron S. K."/>
        </authorList>
    </citation>
    <scope>NUCLEOTIDE SEQUENCE</scope>
</reference>
<dbReference type="InterPro" id="IPR007720">
    <property type="entry name" value="PigQ/GPI1"/>
</dbReference>
<dbReference type="Proteomes" id="UP000708208">
    <property type="component" value="Unassembled WGS sequence"/>
</dbReference>
<keyword evidence="3" id="KW-1185">Reference proteome</keyword>
<dbReference type="EMBL" id="CAJVCH010569961">
    <property type="protein sequence ID" value="CAG7833631.1"/>
    <property type="molecule type" value="Genomic_DNA"/>
</dbReference>
<keyword evidence="1" id="KW-0472">Membrane</keyword>
<protein>
    <submittedName>
        <fullName evidence="2">Uncharacterized protein</fullName>
    </submittedName>
</protein>
<name>A0A8J2M671_9HEXA</name>
<feature type="transmembrane region" description="Helical" evidence="1">
    <location>
        <begin position="154"/>
        <end position="180"/>
    </location>
</feature>
<accession>A0A8J2M671</accession>
<sequence>MVIQVLCIKQAKHRIQCFSEIFQNGTSKLRIWNIISLAILDVAIGFVVSLYLISAYPDLFALLITKVEYLLTVVLDLLQWLRGSPAGLKLNAALNSLLCRFFSYHLHLWRNYLGIIEPVLSTLLSIVTYAGFLGLTVQISLLKDTLSIATFHIYCLYIYATRLFNVQSKTIISLGRLFFGKKWNPLRNRVDSVHLSISEMFLGSLGFTIAIFLFPTTILYYAVFLGLRLPVRLMEYILRSAVDMINSMELITAGLIWMNSPIVADDIFFQPFFEEVDGKSVVTFEIRTFSTRKVVSLPSVGASFKQTLREICQGVVIQE</sequence>
<dbReference type="Pfam" id="PF05024">
    <property type="entry name" value="Gpi1"/>
    <property type="match status" value="1"/>
</dbReference>
<dbReference type="GO" id="GO:0005783">
    <property type="term" value="C:endoplasmic reticulum"/>
    <property type="evidence" value="ECO:0007669"/>
    <property type="project" value="TreeGrafter"/>
</dbReference>
<dbReference type="GO" id="GO:0006506">
    <property type="term" value="P:GPI anchor biosynthetic process"/>
    <property type="evidence" value="ECO:0007669"/>
    <property type="project" value="InterPro"/>
</dbReference>
<keyword evidence="1" id="KW-0812">Transmembrane</keyword>
<feature type="transmembrane region" description="Helical" evidence="1">
    <location>
        <begin position="119"/>
        <end position="142"/>
    </location>
</feature>
<dbReference type="GO" id="GO:0016020">
    <property type="term" value="C:membrane"/>
    <property type="evidence" value="ECO:0007669"/>
    <property type="project" value="InterPro"/>
</dbReference>
<organism evidence="2 3">
    <name type="scientific">Allacma fusca</name>
    <dbReference type="NCBI Taxonomy" id="39272"/>
    <lineage>
        <taxon>Eukaryota</taxon>
        <taxon>Metazoa</taxon>
        <taxon>Ecdysozoa</taxon>
        <taxon>Arthropoda</taxon>
        <taxon>Hexapoda</taxon>
        <taxon>Collembola</taxon>
        <taxon>Symphypleona</taxon>
        <taxon>Sminthuridae</taxon>
        <taxon>Allacma</taxon>
    </lineage>
</organism>
<gene>
    <name evidence="2" type="ORF">AFUS01_LOCUS43234</name>
</gene>
<dbReference type="OrthoDB" id="70250at2759"/>
<evidence type="ECO:0000313" key="2">
    <source>
        <dbReference type="EMBL" id="CAG7833631.1"/>
    </source>
</evidence>
<comment type="caution">
    <text evidence="2">The sequence shown here is derived from an EMBL/GenBank/DDBJ whole genome shotgun (WGS) entry which is preliminary data.</text>
</comment>
<dbReference type="PANTHER" id="PTHR21329:SF3">
    <property type="entry name" value="PHOSPHATIDYLINOSITOL N-ACETYLGLUCOSAMINYLTRANSFERASE SUBUNIT Q"/>
    <property type="match status" value="1"/>
</dbReference>
<keyword evidence="1" id="KW-1133">Transmembrane helix</keyword>
<evidence type="ECO:0000313" key="3">
    <source>
        <dbReference type="Proteomes" id="UP000708208"/>
    </source>
</evidence>
<proteinExistence type="predicted"/>
<dbReference type="PANTHER" id="PTHR21329">
    <property type="entry name" value="PHOSPHATIDYLINOSITOL N-ACETYLGLUCOSAMINYLTRANSFERASE SUBUNIT Q-RELATED"/>
    <property type="match status" value="1"/>
</dbReference>